<sequence>MKKLKKGFTLIEILVVIGIIAVLAATVIVAINPARQFAQARNAQRVSNVESILNAIGQNLADNKGIFTCNGSLFILPPIVADIGSDGIDIRPCLVPTYMNELPVDPTVGKAWDGNSYDTGYFVVASSTGRITVSAPTATSTSELNQTISITR</sequence>
<evidence type="ECO:0000256" key="1">
    <source>
        <dbReference type="SAM" id="Phobius"/>
    </source>
</evidence>
<accession>A0A1F6DNP7</accession>
<dbReference type="Proteomes" id="UP000178532">
    <property type="component" value="Unassembled WGS sequence"/>
</dbReference>
<keyword evidence="1" id="KW-0812">Transmembrane</keyword>
<comment type="caution">
    <text evidence="2">The sequence shown here is derived from an EMBL/GenBank/DDBJ whole genome shotgun (WGS) entry which is preliminary data.</text>
</comment>
<feature type="transmembrane region" description="Helical" evidence="1">
    <location>
        <begin position="7"/>
        <end position="31"/>
    </location>
</feature>
<keyword evidence="1" id="KW-0472">Membrane</keyword>
<evidence type="ECO:0000313" key="2">
    <source>
        <dbReference type="EMBL" id="OGG62937.1"/>
    </source>
</evidence>
<dbReference type="SUPFAM" id="SSF54523">
    <property type="entry name" value="Pili subunits"/>
    <property type="match status" value="1"/>
</dbReference>
<evidence type="ECO:0000313" key="3">
    <source>
        <dbReference type="Proteomes" id="UP000178532"/>
    </source>
</evidence>
<dbReference type="AlphaFoldDB" id="A0A1F6DNP7"/>
<dbReference type="Pfam" id="PF07963">
    <property type="entry name" value="N_methyl"/>
    <property type="match status" value="1"/>
</dbReference>
<dbReference type="NCBIfam" id="TIGR02532">
    <property type="entry name" value="IV_pilin_GFxxxE"/>
    <property type="match status" value="1"/>
</dbReference>
<name>A0A1F6DNP7_9BACT</name>
<dbReference type="InterPro" id="IPR045584">
    <property type="entry name" value="Pilin-like"/>
</dbReference>
<proteinExistence type="predicted"/>
<reference evidence="2 3" key="1">
    <citation type="journal article" date="2016" name="Nat. Commun.">
        <title>Thousands of microbial genomes shed light on interconnected biogeochemical processes in an aquifer system.</title>
        <authorList>
            <person name="Anantharaman K."/>
            <person name="Brown C.T."/>
            <person name="Hug L.A."/>
            <person name="Sharon I."/>
            <person name="Castelle C.J."/>
            <person name="Probst A.J."/>
            <person name="Thomas B.C."/>
            <person name="Singh A."/>
            <person name="Wilkins M.J."/>
            <person name="Karaoz U."/>
            <person name="Brodie E.L."/>
            <person name="Williams K.H."/>
            <person name="Hubbard S.S."/>
            <person name="Banfield J.F."/>
        </authorList>
    </citation>
    <scope>NUCLEOTIDE SEQUENCE [LARGE SCALE GENOMIC DNA]</scope>
</reference>
<dbReference type="STRING" id="1798495.A3C19_02370"/>
<dbReference type="PROSITE" id="PS00409">
    <property type="entry name" value="PROKAR_NTER_METHYL"/>
    <property type="match status" value="1"/>
</dbReference>
<dbReference type="EMBL" id="MFLI01000001">
    <property type="protein sequence ID" value="OGG62937.1"/>
    <property type="molecule type" value="Genomic_DNA"/>
</dbReference>
<organism evidence="2 3">
    <name type="scientific">Candidatus Kaiserbacteria bacterium RIFCSPHIGHO2_02_FULL_54_22</name>
    <dbReference type="NCBI Taxonomy" id="1798495"/>
    <lineage>
        <taxon>Bacteria</taxon>
        <taxon>Candidatus Kaiseribacteriota</taxon>
    </lineage>
</organism>
<evidence type="ECO:0008006" key="4">
    <source>
        <dbReference type="Google" id="ProtNLM"/>
    </source>
</evidence>
<protein>
    <recommendedName>
        <fullName evidence="4">Type II secretion system protein GspG C-terminal domain-containing protein</fullName>
    </recommendedName>
</protein>
<gene>
    <name evidence="2" type="ORF">A3C19_02370</name>
</gene>
<dbReference type="InterPro" id="IPR012902">
    <property type="entry name" value="N_methyl_site"/>
</dbReference>
<keyword evidence="1" id="KW-1133">Transmembrane helix</keyword>
<dbReference type="Gene3D" id="3.30.700.10">
    <property type="entry name" value="Glycoprotein, Type 4 Pilin"/>
    <property type="match status" value="1"/>
</dbReference>